<evidence type="ECO:0000256" key="4">
    <source>
        <dbReference type="RuleBase" id="RU003719"/>
    </source>
</evidence>
<dbReference type="InterPro" id="IPR006140">
    <property type="entry name" value="D-isomer_DH_NAD-bd"/>
</dbReference>
<feature type="domain" description="D-isomer specific 2-hydroxyacid dehydrogenase catalytic" evidence="5">
    <location>
        <begin position="24"/>
        <end position="315"/>
    </location>
</feature>
<dbReference type="Pfam" id="PF02826">
    <property type="entry name" value="2-Hacid_dh_C"/>
    <property type="match status" value="1"/>
</dbReference>
<evidence type="ECO:0000259" key="6">
    <source>
        <dbReference type="Pfam" id="PF02826"/>
    </source>
</evidence>
<evidence type="ECO:0000313" key="7">
    <source>
        <dbReference type="EMBL" id="SDP56095.1"/>
    </source>
</evidence>
<dbReference type="RefSeq" id="WP_091786960.1">
    <property type="nucleotide sequence ID" value="NZ_LT629711.1"/>
</dbReference>
<dbReference type="SUPFAM" id="SSF52283">
    <property type="entry name" value="Formate/glycerate dehydrogenase catalytic domain-like"/>
    <property type="match status" value="1"/>
</dbReference>
<dbReference type="GO" id="GO:0016616">
    <property type="term" value="F:oxidoreductase activity, acting on the CH-OH group of donors, NAD or NADP as acceptor"/>
    <property type="evidence" value="ECO:0007669"/>
    <property type="project" value="InterPro"/>
</dbReference>
<evidence type="ECO:0000259" key="5">
    <source>
        <dbReference type="Pfam" id="PF00389"/>
    </source>
</evidence>
<keyword evidence="2 4" id="KW-0560">Oxidoreductase</keyword>
<gene>
    <name evidence="7" type="ORF">SAMN04489867_2926</name>
</gene>
<evidence type="ECO:0000256" key="2">
    <source>
        <dbReference type="ARBA" id="ARBA00023002"/>
    </source>
</evidence>
<name>A0A1H0TQM7_9MICO</name>
<protein>
    <submittedName>
        <fullName evidence="7">D-3-phosphoglycerate dehydrogenase</fullName>
    </submittedName>
</protein>
<proteinExistence type="inferred from homology"/>
<dbReference type="OrthoDB" id="117809at2"/>
<accession>A0A1H0TQM7</accession>
<evidence type="ECO:0000256" key="3">
    <source>
        <dbReference type="ARBA" id="ARBA00023027"/>
    </source>
</evidence>
<dbReference type="STRING" id="443156.SAMN04489867_2926"/>
<keyword evidence="3" id="KW-0520">NAD</keyword>
<feature type="domain" description="D-isomer specific 2-hydroxyacid dehydrogenase NAD-binding" evidence="6">
    <location>
        <begin position="111"/>
        <end position="285"/>
    </location>
</feature>
<dbReference type="InterPro" id="IPR050857">
    <property type="entry name" value="D-2-hydroxyacid_DH"/>
</dbReference>
<reference evidence="8" key="1">
    <citation type="submission" date="2016-10" db="EMBL/GenBank/DDBJ databases">
        <authorList>
            <person name="Varghese N."/>
            <person name="Submissions S."/>
        </authorList>
    </citation>
    <scope>NUCLEOTIDE SEQUENCE [LARGE SCALE GENOMIC DNA]</scope>
    <source>
        <strain evidence="8">DSM 22329</strain>
    </source>
</reference>
<dbReference type="CDD" id="cd12169">
    <property type="entry name" value="PGDH_like_1"/>
    <property type="match status" value="1"/>
</dbReference>
<dbReference type="SUPFAM" id="SSF51735">
    <property type="entry name" value="NAD(P)-binding Rossmann-fold domains"/>
    <property type="match status" value="1"/>
</dbReference>
<dbReference type="GO" id="GO:0051287">
    <property type="term" value="F:NAD binding"/>
    <property type="evidence" value="ECO:0007669"/>
    <property type="project" value="InterPro"/>
</dbReference>
<dbReference type="EMBL" id="LT629711">
    <property type="protein sequence ID" value="SDP56095.1"/>
    <property type="molecule type" value="Genomic_DNA"/>
</dbReference>
<keyword evidence="8" id="KW-1185">Reference proteome</keyword>
<dbReference type="AlphaFoldDB" id="A0A1H0TQM7"/>
<dbReference type="InterPro" id="IPR006139">
    <property type="entry name" value="D-isomer_2_OHA_DH_cat_dom"/>
</dbReference>
<evidence type="ECO:0000256" key="1">
    <source>
        <dbReference type="ARBA" id="ARBA00005854"/>
    </source>
</evidence>
<evidence type="ECO:0000313" key="8">
    <source>
        <dbReference type="Proteomes" id="UP000199077"/>
    </source>
</evidence>
<comment type="similarity">
    <text evidence="1 4">Belongs to the D-isomer specific 2-hydroxyacid dehydrogenase family.</text>
</comment>
<sequence>MRIAVLDDHAGVFGSLPAAARLAGHDVVAFTDPVRGDDLVARLDGFDAVVLLQQRTPLPADVVERLRTLRMVSQTGRNTSHLALAALAERGVVVSAGGAGGPNATAELTWALVLAAQRHLPAEVAALRDGRWQSTVGIGLNAKTLGVYGLGRIGSLVADVGRAFGMDVLVWGREGSLVRAEQAGYAVAESREDFFRACDVLCVHLPLNADTAGIVTADDLAEMKPDALFVNTSRAGLVAPGALVAALLAGRPGRAAVDVFDDEPVLGAADPLLTLPTVTATPHLGYVERDVLAGLYDAAVDQLLAFAAGTPINVVGS</sequence>
<dbReference type="InterPro" id="IPR036291">
    <property type="entry name" value="NAD(P)-bd_dom_sf"/>
</dbReference>
<dbReference type="Gene3D" id="3.40.50.720">
    <property type="entry name" value="NAD(P)-binding Rossmann-like Domain"/>
    <property type="match status" value="2"/>
</dbReference>
<dbReference type="PANTHER" id="PTHR42789:SF1">
    <property type="entry name" value="D-ISOMER SPECIFIC 2-HYDROXYACID DEHYDROGENASE FAMILY PROTEIN (AFU_ORTHOLOGUE AFUA_6G10090)"/>
    <property type="match status" value="1"/>
</dbReference>
<dbReference type="Proteomes" id="UP000199077">
    <property type="component" value="Chromosome I"/>
</dbReference>
<organism evidence="7 8">
    <name type="scientific">Pedococcus dokdonensis</name>
    <dbReference type="NCBI Taxonomy" id="443156"/>
    <lineage>
        <taxon>Bacteria</taxon>
        <taxon>Bacillati</taxon>
        <taxon>Actinomycetota</taxon>
        <taxon>Actinomycetes</taxon>
        <taxon>Micrococcales</taxon>
        <taxon>Intrasporangiaceae</taxon>
        <taxon>Pedococcus</taxon>
    </lineage>
</organism>
<dbReference type="PANTHER" id="PTHR42789">
    <property type="entry name" value="D-ISOMER SPECIFIC 2-HYDROXYACID DEHYDROGENASE FAMILY PROTEIN (AFU_ORTHOLOGUE AFUA_6G10090)"/>
    <property type="match status" value="1"/>
</dbReference>
<dbReference type="Pfam" id="PF00389">
    <property type="entry name" value="2-Hacid_dh"/>
    <property type="match status" value="1"/>
</dbReference>